<dbReference type="Proteomes" id="UP001162483">
    <property type="component" value="Unassembled WGS sequence"/>
</dbReference>
<feature type="region of interest" description="Disordered" evidence="1">
    <location>
        <begin position="1"/>
        <end position="35"/>
    </location>
</feature>
<proteinExistence type="predicted"/>
<evidence type="ECO:0000313" key="3">
    <source>
        <dbReference type="Proteomes" id="UP001162483"/>
    </source>
</evidence>
<reference evidence="2" key="1">
    <citation type="submission" date="2023-05" db="EMBL/GenBank/DDBJ databases">
        <authorList>
            <person name="Stuckert A."/>
        </authorList>
    </citation>
    <scope>NUCLEOTIDE SEQUENCE</scope>
</reference>
<dbReference type="EMBL" id="CATNWA010013607">
    <property type="protein sequence ID" value="CAI9565548.1"/>
    <property type="molecule type" value="Genomic_DNA"/>
</dbReference>
<sequence length="78" mass="8535">MTRDCGHSTGMTRDCRHSTGMTPSRTADTVTGKTRTADTVQRIDQETCCGHSSRDDQRTAYITVMTKETADSTGMTNT</sequence>
<organism evidence="2 3">
    <name type="scientific">Staurois parvus</name>
    <dbReference type="NCBI Taxonomy" id="386267"/>
    <lineage>
        <taxon>Eukaryota</taxon>
        <taxon>Metazoa</taxon>
        <taxon>Chordata</taxon>
        <taxon>Craniata</taxon>
        <taxon>Vertebrata</taxon>
        <taxon>Euteleostomi</taxon>
        <taxon>Amphibia</taxon>
        <taxon>Batrachia</taxon>
        <taxon>Anura</taxon>
        <taxon>Neobatrachia</taxon>
        <taxon>Ranoidea</taxon>
        <taxon>Ranidae</taxon>
        <taxon>Staurois</taxon>
    </lineage>
</organism>
<name>A0ABN9D1X2_9NEOB</name>
<feature type="compositionally biased region" description="Polar residues" evidence="1">
    <location>
        <begin position="19"/>
        <end position="35"/>
    </location>
</feature>
<gene>
    <name evidence="2" type="ORF">SPARVUS_LOCUS6191754</name>
</gene>
<protein>
    <submittedName>
        <fullName evidence="2">Uncharacterized protein</fullName>
    </submittedName>
</protein>
<evidence type="ECO:0000313" key="2">
    <source>
        <dbReference type="EMBL" id="CAI9565548.1"/>
    </source>
</evidence>
<accession>A0ABN9D1X2</accession>
<evidence type="ECO:0000256" key="1">
    <source>
        <dbReference type="SAM" id="MobiDB-lite"/>
    </source>
</evidence>
<comment type="caution">
    <text evidence="2">The sequence shown here is derived from an EMBL/GenBank/DDBJ whole genome shotgun (WGS) entry which is preliminary data.</text>
</comment>
<keyword evidence="3" id="KW-1185">Reference proteome</keyword>